<protein>
    <recommendedName>
        <fullName evidence="4">Periplasmic heavy metal sensor</fullName>
    </recommendedName>
</protein>
<evidence type="ECO:0000256" key="1">
    <source>
        <dbReference type="SAM" id="SignalP"/>
    </source>
</evidence>
<keyword evidence="3" id="KW-1185">Reference proteome</keyword>
<evidence type="ECO:0000313" key="3">
    <source>
        <dbReference type="Proteomes" id="UP000290657"/>
    </source>
</evidence>
<organism evidence="2 3">
    <name type="scientific">Candidatus Marinarcus aquaticus</name>
    <dbReference type="NCBI Taxonomy" id="2044504"/>
    <lineage>
        <taxon>Bacteria</taxon>
        <taxon>Pseudomonadati</taxon>
        <taxon>Campylobacterota</taxon>
        <taxon>Epsilonproteobacteria</taxon>
        <taxon>Campylobacterales</taxon>
        <taxon>Arcobacteraceae</taxon>
        <taxon>Candidatus Marinarcus</taxon>
    </lineage>
</organism>
<dbReference type="Pfam" id="PF07813">
    <property type="entry name" value="LTXXQ"/>
    <property type="match status" value="1"/>
</dbReference>
<dbReference type="Gene3D" id="1.20.120.1490">
    <property type="match status" value="1"/>
</dbReference>
<evidence type="ECO:0000313" key="2">
    <source>
        <dbReference type="EMBL" id="RXJ57539.1"/>
    </source>
</evidence>
<dbReference type="Proteomes" id="UP000290657">
    <property type="component" value="Unassembled WGS sequence"/>
</dbReference>
<dbReference type="OrthoDB" id="5349328at2"/>
<gene>
    <name evidence="2" type="ORF">CRV04_06930</name>
</gene>
<dbReference type="InterPro" id="IPR012899">
    <property type="entry name" value="LTXXQ"/>
</dbReference>
<reference evidence="2 3" key="1">
    <citation type="submission" date="2017-10" db="EMBL/GenBank/DDBJ databases">
        <title>Genomics of the genus Arcobacter.</title>
        <authorList>
            <person name="Perez-Cataluna A."/>
            <person name="Figueras M.J."/>
        </authorList>
    </citation>
    <scope>NUCLEOTIDE SEQUENCE [LARGE SCALE GENOMIC DNA]</scope>
    <source>
        <strain evidence="2 3">CECT 8987</strain>
    </source>
</reference>
<comment type="caution">
    <text evidence="2">The sequence shown here is derived from an EMBL/GenBank/DDBJ whole genome shotgun (WGS) entry which is preliminary data.</text>
</comment>
<feature type="signal peptide" evidence="1">
    <location>
        <begin position="1"/>
        <end position="21"/>
    </location>
</feature>
<feature type="chain" id="PRO_5020758194" description="Periplasmic heavy metal sensor" evidence="1">
    <location>
        <begin position="22"/>
        <end position="158"/>
    </location>
</feature>
<keyword evidence="1" id="KW-0732">Signal</keyword>
<sequence length="158" mass="18292">MKTKMITGLMATLLGASLLNAQMMNQNDSRCDGKKAKMSYYKGVHGMKGSHMGIMPLLFKLNLTQEQEERVQKIMTTFKSQMPSPYESFSADKFDEEKYIQQAMTKKENMIKLRAKMISKVYDVLTDKQKSQLRVLMDLKEEKLKQGCRFDKNSNGRR</sequence>
<name>A0A4Q0XPC4_9BACT</name>
<dbReference type="GO" id="GO:0042597">
    <property type="term" value="C:periplasmic space"/>
    <property type="evidence" value="ECO:0007669"/>
    <property type="project" value="InterPro"/>
</dbReference>
<proteinExistence type="predicted"/>
<dbReference type="EMBL" id="PDKN01000004">
    <property type="protein sequence ID" value="RXJ57539.1"/>
    <property type="molecule type" value="Genomic_DNA"/>
</dbReference>
<evidence type="ECO:0008006" key="4">
    <source>
        <dbReference type="Google" id="ProtNLM"/>
    </source>
</evidence>
<dbReference type="AlphaFoldDB" id="A0A4Q0XPC4"/>
<accession>A0A4Q0XPC4</accession>
<dbReference type="RefSeq" id="WP_128996110.1">
    <property type="nucleotide sequence ID" value="NZ_PDKN01000004.1"/>
</dbReference>